<feature type="compositionally biased region" description="Basic and acidic residues" evidence="1">
    <location>
        <begin position="47"/>
        <end position="78"/>
    </location>
</feature>
<name>G4Z5E3_PHYSP</name>
<feature type="compositionally biased region" description="Polar residues" evidence="1">
    <location>
        <begin position="15"/>
        <end position="31"/>
    </location>
</feature>
<evidence type="ECO:0000313" key="2">
    <source>
        <dbReference type="EMBL" id="EGZ20928.1"/>
    </source>
</evidence>
<dbReference type="EMBL" id="JH159153">
    <property type="protein sequence ID" value="EGZ20928.1"/>
    <property type="molecule type" value="Genomic_DNA"/>
</dbReference>
<sequence length="78" mass="8348">MERALGVGCRGYEAGSSTQGCSPSTRASTRSVMGALSDSEASPLVHSEFRRHSLSSRDKFKRKGDATASERIKLADSK</sequence>
<organism evidence="2 3">
    <name type="scientific">Phytophthora sojae (strain P6497)</name>
    <name type="common">Soybean stem and root rot agent</name>
    <name type="synonym">Phytophthora megasperma f. sp. glycines</name>
    <dbReference type="NCBI Taxonomy" id="1094619"/>
    <lineage>
        <taxon>Eukaryota</taxon>
        <taxon>Sar</taxon>
        <taxon>Stramenopiles</taxon>
        <taxon>Oomycota</taxon>
        <taxon>Peronosporomycetes</taxon>
        <taxon>Peronosporales</taxon>
        <taxon>Peronosporaceae</taxon>
        <taxon>Phytophthora</taxon>
    </lineage>
</organism>
<protein>
    <submittedName>
        <fullName evidence="2">Uncharacterized protein</fullName>
    </submittedName>
</protein>
<evidence type="ECO:0000256" key="1">
    <source>
        <dbReference type="SAM" id="MobiDB-lite"/>
    </source>
</evidence>
<evidence type="ECO:0000313" key="3">
    <source>
        <dbReference type="Proteomes" id="UP000002640"/>
    </source>
</evidence>
<dbReference type="RefSeq" id="XP_009523645.1">
    <property type="nucleotide sequence ID" value="XM_009525350.1"/>
</dbReference>
<accession>G4Z5E3</accession>
<dbReference type="KEGG" id="psoj:PHYSODRAFT_328976"/>
<dbReference type="GeneID" id="20645869"/>
<dbReference type="AlphaFoldDB" id="G4Z5E3"/>
<proteinExistence type="predicted"/>
<gene>
    <name evidence="2" type="ORF">PHYSODRAFT_328976</name>
</gene>
<dbReference type="Proteomes" id="UP000002640">
    <property type="component" value="Unassembled WGS sequence"/>
</dbReference>
<dbReference type="InParanoid" id="G4Z5E3"/>
<keyword evidence="3" id="KW-1185">Reference proteome</keyword>
<reference evidence="2 3" key="1">
    <citation type="journal article" date="2006" name="Science">
        <title>Phytophthora genome sequences uncover evolutionary origins and mechanisms of pathogenesis.</title>
        <authorList>
            <person name="Tyler B.M."/>
            <person name="Tripathy S."/>
            <person name="Zhang X."/>
            <person name="Dehal P."/>
            <person name="Jiang R.H."/>
            <person name="Aerts A."/>
            <person name="Arredondo F.D."/>
            <person name="Baxter L."/>
            <person name="Bensasson D."/>
            <person name="Beynon J.L."/>
            <person name="Chapman J."/>
            <person name="Damasceno C.M."/>
            <person name="Dorrance A.E."/>
            <person name="Dou D."/>
            <person name="Dickerman A.W."/>
            <person name="Dubchak I.L."/>
            <person name="Garbelotto M."/>
            <person name="Gijzen M."/>
            <person name="Gordon S.G."/>
            <person name="Govers F."/>
            <person name="Grunwald N.J."/>
            <person name="Huang W."/>
            <person name="Ivors K.L."/>
            <person name="Jones R.W."/>
            <person name="Kamoun S."/>
            <person name="Krampis K."/>
            <person name="Lamour K.H."/>
            <person name="Lee M.K."/>
            <person name="McDonald W.H."/>
            <person name="Medina M."/>
            <person name="Meijer H.J."/>
            <person name="Nordberg E.K."/>
            <person name="Maclean D.J."/>
            <person name="Ospina-Giraldo M.D."/>
            <person name="Morris P.F."/>
            <person name="Phuntumart V."/>
            <person name="Putnam N.H."/>
            <person name="Rash S."/>
            <person name="Rose J.K."/>
            <person name="Sakihama Y."/>
            <person name="Salamov A.A."/>
            <person name="Savidor A."/>
            <person name="Scheuring C.F."/>
            <person name="Smith B.M."/>
            <person name="Sobral B.W."/>
            <person name="Terry A."/>
            <person name="Torto-Alalibo T.A."/>
            <person name="Win J."/>
            <person name="Xu Z."/>
            <person name="Zhang H."/>
            <person name="Grigoriev I.V."/>
            <person name="Rokhsar D.S."/>
            <person name="Boore J.L."/>
        </authorList>
    </citation>
    <scope>NUCLEOTIDE SEQUENCE [LARGE SCALE GENOMIC DNA]</scope>
    <source>
        <strain evidence="2 3">P6497</strain>
    </source>
</reference>
<feature type="region of interest" description="Disordered" evidence="1">
    <location>
        <begin position="1"/>
        <end position="78"/>
    </location>
</feature>